<dbReference type="EMBL" id="SMCR01000001">
    <property type="protein sequence ID" value="TCW00417.1"/>
    <property type="molecule type" value="Genomic_DNA"/>
</dbReference>
<reference evidence="1 2" key="1">
    <citation type="submission" date="2019-03" db="EMBL/GenBank/DDBJ databases">
        <title>Genomic Encyclopedia of Type Strains, Phase IV (KMG-IV): sequencing the most valuable type-strain genomes for metagenomic binning, comparative biology and taxonomic classification.</title>
        <authorList>
            <person name="Goeker M."/>
        </authorList>
    </citation>
    <scope>NUCLEOTIDE SEQUENCE [LARGE SCALE GENOMIC DNA]</scope>
    <source>
        <strain evidence="1 2">DSM 19580</strain>
    </source>
</reference>
<proteinExistence type="predicted"/>
<organism evidence="1 2">
    <name type="scientific">Biostraticola tofi</name>
    <dbReference type="NCBI Taxonomy" id="466109"/>
    <lineage>
        <taxon>Bacteria</taxon>
        <taxon>Pseudomonadati</taxon>
        <taxon>Pseudomonadota</taxon>
        <taxon>Gammaproteobacteria</taxon>
        <taxon>Enterobacterales</taxon>
        <taxon>Bruguierivoracaceae</taxon>
        <taxon>Biostraticola</taxon>
    </lineage>
</organism>
<evidence type="ECO:0000313" key="2">
    <source>
        <dbReference type="Proteomes" id="UP000295719"/>
    </source>
</evidence>
<gene>
    <name evidence="1" type="ORF">EDC52_101767</name>
</gene>
<keyword evidence="2" id="KW-1185">Reference proteome</keyword>
<dbReference type="AlphaFoldDB" id="A0A4R3Z5A2"/>
<name>A0A4R3Z5A2_9GAMM</name>
<dbReference type="RefSeq" id="WP_131863975.1">
    <property type="nucleotide sequence ID" value="NZ_SMCR01000001.1"/>
</dbReference>
<evidence type="ECO:0000313" key="1">
    <source>
        <dbReference type="EMBL" id="TCW00417.1"/>
    </source>
</evidence>
<protein>
    <submittedName>
        <fullName evidence="1">Uncharacterized protein</fullName>
    </submittedName>
</protein>
<dbReference type="OrthoDB" id="7031589at2"/>
<accession>A0A4R3Z5A2</accession>
<dbReference type="Proteomes" id="UP000295719">
    <property type="component" value="Unassembled WGS sequence"/>
</dbReference>
<comment type="caution">
    <text evidence="1">The sequence shown here is derived from an EMBL/GenBank/DDBJ whole genome shotgun (WGS) entry which is preliminary data.</text>
</comment>
<sequence>MELNIEQLKDENEYLRHRLEEADLLFGKLMLAMRAAIIEAEHGEGVTAGMDWIFNTLAGPGEFAPDSETDAQAYFNRECEIIDKRFSELMDYFMARHQRLREKSASQHGYMPRG</sequence>